<dbReference type="InterPro" id="IPR045758">
    <property type="entry name" value="AdeT1/2"/>
</dbReference>
<name>A0AAE9LS46_9GAMM</name>
<evidence type="ECO:0000313" key="2">
    <source>
        <dbReference type="EMBL" id="USE83296.1"/>
    </source>
</evidence>
<sequence>MRKAFFVLSTATLFNLSNLAHANINVCVFDLLGKSGDSYKFLEEWALVSKNWGANIDLTAYKDEAKLDQDFKAGKCDGFYMTSMRARNYNKFAGSIDALGGVPNNAIAQKAIIYVLDKRNQKRLITKSGKETYEVAGIGQIGPAYLFVRDKSVNTIEKLNGKKIAVMEFDQAQKIMVKRINAVPVMSEISNFVKKFNQNEVDVVPAPAYAFKPLEIYKGLGNNGAMINFPVLNVTADLIIRPEQFPEGFAAQSRQWFVRQLPRNFAMVQRVEATIPSKYRMQLNKDDKEKYQKLLRDARMDLTQQGIYDPTMMTVLKKARCTVERTNFECSLGGE</sequence>
<keyword evidence="3" id="KW-1185">Reference proteome</keyword>
<reference evidence="2" key="1">
    <citation type="submission" date="2022-06" db="EMBL/GenBank/DDBJ databases">
        <title>Isolation, identification and characterization of iprodione-degrading strains in Lhasa, Tibet.</title>
        <authorList>
            <person name="Pan H."/>
        </authorList>
    </citation>
    <scope>NUCLEOTIDE SEQUENCE</scope>
    <source>
        <strain evidence="2">Y-23</strain>
    </source>
</reference>
<accession>A0AAE9LS46</accession>
<dbReference type="Gene3D" id="3.40.190.170">
    <property type="entry name" value="Bacterial extracellular solute-binding protein, family 7"/>
    <property type="match status" value="1"/>
</dbReference>
<dbReference type="Proteomes" id="UP001056716">
    <property type="component" value="Chromosome"/>
</dbReference>
<feature type="signal peptide" evidence="1">
    <location>
        <begin position="1"/>
        <end position="22"/>
    </location>
</feature>
<dbReference type="InterPro" id="IPR038404">
    <property type="entry name" value="TRAP_DctP_sf"/>
</dbReference>
<dbReference type="EMBL" id="CP098732">
    <property type="protein sequence ID" value="USE83296.1"/>
    <property type="molecule type" value="Genomic_DNA"/>
</dbReference>
<protein>
    <submittedName>
        <fullName evidence="2">DUF6091 family protein</fullName>
    </submittedName>
</protein>
<keyword evidence="1" id="KW-0732">Signal</keyword>
<evidence type="ECO:0000313" key="3">
    <source>
        <dbReference type="Proteomes" id="UP001056716"/>
    </source>
</evidence>
<proteinExistence type="predicted"/>
<evidence type="ECO:0000256" key="1">
    <source>
        <dbReference type="SAM" id="SignalP"/>
    </source>
</evidence>
<dbReference type="RefSeq" id="WP_252220836.1">
    <property type="nucleotide sequence ID" value="NZ_CP098732.1"/>
</dbReference>
<feature type="chain" id="PRO_5042082096" evidence="1">
    <location>
        <begin position="23"/>
        <end position="335"/>
    </location>
</feature>
<dbReference type="KEGG" id="atz:M5E07_00055"/>
<dbReference type="Pfam" id="PF19582">
    <property type="entry name" value="AdeT1_2"/>
    <property type="match status" value="1"/>
</dbReference>
<dbReference type="AlphaFoldDB" id="A0AAE9LS46"/>
<gene>
    <name evidence="2" type="ORF">M5E07_00055</name>
</gene>
<organism evidence="2 3">
    <name type="scientific">Acinetobacter tibetensis</name>
    <dbReference type="NCBI Taxonomy" id="2943497"/>
    <lineage>
        <taxon>Bacteria</taxon>
        <taxon>Pseudomonadati</taxon>
        <taxon>Pseudomonadota</taxon>
        <taxon>Gammaproteobacteria</taxon>
        <taxon>Moraxellales</taxon>
        <taxon>Moraxellaceae</taxon>
        <taxon>Acinetobacter</taxon>
    </lineage>
</organism>